<keyword evidence="4" id="KW-1185">Reference proteome</keyword>
<dbReference type="HOGENOM" id="CLU_523319_0_0_10"/>
<feature type="domain" description="PKD/Chitinase" evidence="2">
    <location>
        <begin position="72"/>
        <end position="141"/>
    </location>
</feature>
<gene>
    <name evidence="3" type="ORF">BN863_22760</name>
</gene>
<feature type="domain" description="PKD/Chitinase" evidence="2">
    <location>
        <begin position="290"/>
        <end position="358"/>
    </location>
</feature>
<dbReference type="AlphaFoldDB" id="T2KNE7"/>
<dbReference type="Gene3D" id="2.60.40.10">
    <property type="entry name" value="Immunoglobulins"/>
    <property type="match status" value="3"/>
</dbReference>
<evidence type="ECO:0000256" key="1">
    <source>
        <dbReference type="ARBA" id="ARBA00022729"/>
    </source>
</evidence>
<keyword evidence="1" id="KW-0732">Signal</keyword>
<feature type="non-terminal residue" evidence="3">
    <location>
        <position position="1"/>
    </location>
</feature>
<dbReference type="EMBL" id="HG315671">
    <property type="protein sequence ID" value="CDF79988.1"/>
    <property type="molecule type" value="Genomic_DNA"/>
</dbReference>
<proteinExistence type="predicted"/>
<reference evidence="3 4" key="1">
    <citation type="journal article" date="2013" name="Appl. Environ. Microbiol.">
        <title>The genome of the alga-associated marine flavobacterium Formosa agariphila KMM 3901T reveals a broad potential for degradation of algal polysaccharides.</title>
        <authorList>
            <person name="Mann A.J."/>
            <person name="Hahnke R.L."/>
            <person name="Huang S."/>
            <person name="Werner J."/>
            <person name="Xing P."/>
            <person name="Barbeyron T."/>
            <person name="Huettel B."/>
            <person name="Stueber K."/>
            <person name="Reinhardt R."/>
            <person name="Harder J."/>
            <person name="Gloeckner F.O."/>
            <person name="Amann R.I."/>
            <person name="Teeling H."/>
        </authorList>
    </citation>
    <scope>NUCLEOTIDE SEQUENCE [LARGE SCALE GENOMIC DNA]</scope>
    <source>
        <strain evidence="4">DSM 15362 / KCTC 12365 / LMG 23005 / KMM 3901</strain>
    </source>
</reference>
<dbReference type="InterPro" id="IPR026444">
    <property type="entry name" value="Secre_tail"/>
</dbReference>
<organism evidence="3 4">
    <name type="scientific">Formosa agariphila (strain DSM 15362 / KCTC 12365 / LMG 23005 / KMM 3901 / M-2Alg 35-1)</name>
    <dbReference type="NCBI Taxonomy" id="1347342"/>
    <lineage>
        <taxon>Bacteria</taxon>
        <taxon>Pseudomonadati</taxon>
        <taxon>Bacteroidota</taxon>
        <taxon>Flavobacteriia</taxon>
        <taxon>Flavobacteriales</taxon>
        <taxon>Flavobacteriaceae</taxon>
        <taxon>Formosa</taxon>
    </lineage>
</organism>
<dbReference type="PATRIC" id="fig|1347342.6.peg.2284"/>
<dbReference type="STRING" id="1347342.BN863_22760"/>
<name>T2KNE7_FORAG</name>
<dbReference type="SUPFAM" id="SSF49299">
    <property type="entry name" value="PKD domain"/>
    <property type="match status" value="1"/>
</dbReference>
<dbReference type="NCBIfam" id="TIGR04183">
    <property type="entry name" value="Por_Secre_tail"/>
    <property type="match status" value="1"/>
</dbReference>
<feature type="domain" description="PKD/Chitinase" evidence="2">
    <location>
        <begin position="146"/>
        <end position="214"/>
    </location>
</feature>
<dbReference type="eggNOG" id="COG3291">
    <property type="taxonomic scope" value="Bacteria"/>
</dbReference>
<dbReference type="Proteomes" id="UP000016160">
    <property type="component" value="Chromosome"/>
</dbReference>
<feature type="domain" description="PKD/Chitinase" evidence="2">
    <location>
        <begin position="360"/>
        <end position="429"/>
    </location>
</feature>
<dbReference type="SMART" id="SM00089">
    <property type="entry name" value="PKD"/>
    <property type="match status" value="6"/>
</dbReference>
<evidence type="ECO:0000313" key="3">
    <source>
        <dbReference type="EMBL" id="CDF79988.1"/>
    </source>
</evidence>
<feature type="domain" description="PKD/Chitinase" evidence="2">
    <location>
        <begin position="216"/>
        <end position="285"/>
    </location>
</feature>
<dbReference type="InterPro" id="IPR022409">
    <property type="entry name" value="PKD/Chitinase_dom"/>
</dbReference>
<dbReference type="InterPro" id="IPR035986">
    <property type="entry name" value="PKD_dom_sf"/>
</dbReference>
<evidence type="ECO:0000313" key="4">
    <source>
        <dbReference type="Proteomes" id="UP000016160"/>
    </source>
</evidence>
<sequence>VIADAGDNQTICEGETVTLTASGGRSYKWSNGATSSSISVSPHTTTTYSVEVSEDGVSDTAEVTVNVNALPVANAGANKTIDQGESITLSASDGTRYIWNTGETTQNITVSPNQTKTYTVEVFNAGDCSDSDQVTVTVNANKVEVIADAGDNQTICEGETVTLTASGGTSYKWSNGATSSSISVSPNTTTTYSVEVSEDGVSDTAEVTVNVNALPVANAGANKIIDQGESITLSASGGTRYIWNTGETTQNITVSPNQTKTYTVEVFNEGDCSDKDQVTVTVNANKVEVIADAGDNQTICEGETVTLTASGGTSYKWSNGSTSSSISVSPHTTTTYSVDVSEDGVSDTAEVTVNVNALPVANAGIDQTIEDGETVTLSASGGTGYLWSSGETTKNITVSPNVTTIYTVTVYNASGCSSTDDIMVTVEAFKVEDTEVEPLDFEFSMYPNPATDVLNLKIAGLEDNTPVRIYDMSGKLLYNEVIASDGSLMHETLDVSRYPKGVYLISIQRRGVPITKKLILQ</sequence>
<feature type="domain" description="PKD/Chitinase" evidence="2">
    <location>
        <begin position="2"/>
        <end position="70"/>
    </location>
</feature>
<dbReference type="InterPro" id="IPR013783">
    <property type="entry name" value="Ig-like_fold"/>
</dbReference>
<dbReference type="Pfam" id="PF18962">
    <property type="entry name" value="Por_Secre_tail"/>
    <property type="match status" value="1"/>
</dbReference>
<protein>
    <submittedName>
        <fullName evidence="3">PKD domain-containing protein</fullName>
    </submittedName>
</protein>
<accession>T2KNE7</accession>
<evidence type="ECO:0000259" key="2">
    <source>
        <dbReference type="SMART" id="SM00089"/>
    </source>
</evidence>